<keyword evidence="15" id="KW-1185">Reference proteome</keyword>
<evidence type="ECO:0000256" key="2">
    <source>
        <dbReference type="ARBA" id="ARBA00009592"/>
    </source>
</evidence>
<dbReference type="PANTHER" id="PTHR48063">
    <property type="entry name" value="LRR RECEPTOR-LIKE KINASE"/>
    <property type="match status" value="1"/>
</dbReference>
<dbReference type="PANTHER" id="PTHR48063:SF50">
    <property type="entry name" value="HCRVF1 PROTEIN-LIKE"/>
    <property type="match status" value="1"/>
</dbReference>
<dbReference type="InterPro" id="IPR046956">
    <property type="entry name" value="RLP23-like"/>
</dbReference>
<dbReference type="SMART" id="SM00369">
    <property type="entry name" value="LRR_TYP"/>
    <property type="match status" value="6"/>
</dbReference>
<name>A0A8I6Y536_HORVV</name>
<dbReference type="GO" id="GO:0005886">
    <property type="term" value="C:plasma membrane"/>
    <property type="evidence" value="ECO:0007669"/>
    <property type="project" value="UniProtKB-SubCell"/>
</dbReference>
<keyword evidence="5" id="KW-0812">Transmembrane</keyword>
<dbReference type="Gramene" id="HORVU.MOREX.r3.5HG0500010.1">
    <property type="protein sequence ID" value="HORVU.MOREX.r3.5HG0500010.1.CDS1"/>
    <property type="gene ID" value="HORVU.MOREX.r3.5HG0500010"/>
</dbReference>
<feature type="domain" description="Leucine-rich repeat-containing N-terminal plant-type" evidence="12">
    <location>
        <begin position="32"/>
        <end position="70"/>
    </location>
</feature>
<dbReference type="InterPro" id="IPR001611">
    <property type="entry name" value="Leu-rich_rpt"/>
</dbReference>
<reference evidence="14" key="2">
    <citation type="submission" date="2020-10" db="EMBL/GenBank/DDBJ databases">
        <authorList>
            <person name="Scholz U."/>
            <person name="Mascher M."/>
            <person name="Fiebig A."/>
        </authorList>
    </citation>
    <scope>NUCLEOTIDE SEQUENCE [LARGE SCALE GENOMIC DNA]</scope>
    <source>
        <strain evidence="14">cv. Morex</strain>
    </source>
</reference>
<dbReference type="SUPFAM" id="SSF52058">
    <property type="entry name" value="L domain-like"/>
    <property type="match status" value="1"/>
</dbReference>
<evidence type="ECO:0000259" key="12">
    <source>
        <dbReference type="Pfam" id="PF08263"/>
    </source>
</evidence>
<proteinExistence type="inferred from homology"/>
<organism evidence="14 15">
    <name type="scientific">Hordeum vulgare subsp. vulgare</name>
    <name type="common">Domesticated barley</name>
    <dbReference type="NCBI Taxonomy" id="112509"/>
    <lineage>
        <taxon>Eukaryota</taxon>
        <taxon>Viridiplantae</taxon>
        <taxon>Streptophyta</taxon>
        <taxon>Embryophyta</taxon>
        <taxon>Tracheophyta</taxon>
        <taxon>Spermatophyta</taxon>
        <taxon>Magnoliopsida</taxon>
        <taxon>Liliopsida</taxon>
        <taxon>Poales</taxon>
        <taxon>Poaceae</taxon>
        <taxon>BOP clade</taxon>
        <taxon>Pooideae</taxon>
        <taxon>Triticodae</taxon>
        <taxon>Triticeae</taxon>
        <taxon>Hordeinae</taxon>
        <taxon>Hordeum</taxon>
    </lineage>
</organism>
<dbReference type="FunFam" id="3.80.10.10:FF:000041">
    <property type="entry name" value="LRR receptor-like serine/threonine-protein kinase ERECTA"/>
    <property type="match status" value="1"/>
</dbReference>
<keyword evidence="8" id="KW-1133">Transmembrane helix</keyword>
<dbReference type="InterPro" id="IPR013210">
    <property type="entry name" value="LRR_N_plant-typ"/>
</dbReference>
<dbReference type="InterPro" id="IPR055414">
    <property type="entry name" value="LRR_R13L4/SHOC2-like"/>
</dbReference>
<dbReference type="Pfam" id="PF08263">
    <property type="entry name" value="LRRNT_2"/>
    <property type="match status" value="1"/>
</dbReference>
<feature type="signal peptide" evidence="11">
    <location>
        <begin position="1"/>
        <end position="23"/>
    </location>
</feature>
<evidence type="ECO:0000256" key="7">
    <source>
        <dbReference type="ARBA" id="ARBA00022737"/>
    </source>
</evidence>
<dbReference type="InterPro" id="IPR003591">
    <property type="entry name" value="Leu-rich_rpt_typical-subtyp"/>
</dbReference>
<dbReference type="InterPro" id="IPR032675">
    <property type="entry name" value="LRR_dom_sf"/>
</dbReference>
<dbReference type="Pfam" id="PF00560">
    <property type="entry name" value="LRR_1"/>
    <property type="match status" value="2"/>
</dbReference>
<protein>
    <recommendedName>
        <fullName evidence="16">Leucine-rich repeat-containing N-terminal plant-type domain-containing protein</fullName>
    </recommendedName>
</protein>
<dbReference type="Gramene" id="HORVU.MOREX.r2.5HG0414980.1">
    <property type="protein sequence ID" value="HORVU.MOREX.r2.5HG0414980.1.CDS.1"/>
    <property type="gene ID" value="HORVU.MOREX.r2.5HG0414980"/>
</dbReference>
<evidence type="ECO:0000256" key="3">
    <source>
        <dbReference type="ARBA" id="ARBA00022475"/>
    </source>
</evidence>
<comment type="similarity">
    <text evidence="2">Belongs to the RLP family.</text>
</comment>
<keyword evidence="6 11" id="KW-0732">Signal</keyword>
<dbReference type="Proteomes" id="UP000011116">
    <property type="component" value="Chromosome 5H"/>
</dbReference>
<evidence type="ECO:0000313" key="14">
    <source>
        <dbReference type="EnsemblPlants" id="HORVU.MOREX.r3.5HG0500010.1.CDS1"/>
    </source>
</evidence>
<evidence type="ECO:0000256" key="8">
    <source>
        <dbReference type="ARBA" id="ARBA00022989"/>
    </source>
</evidence>
<feature type="chain" id="PRO_5035190950" description="Leucine-rich repeat-containing N-terminal plant-type domain-containing protein" evidence="11">
    <location>
        <begin position="24"/>
        <end position="507"/>
    </location>
</feature>
<keyword evidence="10" id="KW-0325">Glycoprotein</keyword>
<dbReference type="PRINTS" id="PR00019">
    <property type="entry name" value="LEURICHRPT"/>
</dbReference>
<keyword evidence="3" id="KW-1003">Cell membrane</keyword>
<feature type="domain" description="Disease resistance R13L4/SHOC-2-like LRR" evidence="13">
    <location>
        <begin position="194"/>
        <end position="342"/>
    </location>
</feature>
<keyword evidence="7" id="KW-0677">Repeat</keyword>
<evidence type="ECO:0000256" key="9">
    <source>
        <dbReference type="ARBA" id="ARBA00023136"/>
    </source>
</evidence>
<dbReference type="AlphaFoldDB" id="A0A8I6Y536"/>
<keyword evidence="4" id="KW-0433">Leucine-rich repeat</keyword>
<evidence type="ECO:0000313" key="15">
    <source>
        <dbReference type="Proteomes" id="UP000011116"/>
    </source>
</evidence>
<dbReference type="Gene3D" id="3.80.10.10">
    <property type="entry name" value="Ribonuclease Inhibitor"/>
    <property type="match status" value="3"/>
</dbReference>
<evidence type="ECO:0000256" key="1">
    <source>
        <dbReference type="ARBA" id="ARBA00004251"/>
    </source>
</evidence>
<keyword evidence="9" id="KW-0472">Membrane</keyword>
<evidence type="ECO:0008006" key="16">
    <source>
        <dbReference type="Google" id="ProtNLM"/>
    </source>
</evidence>
<evidence type="ECO:0000256" key="5">
    <source>
        <dbReference type="ARBA" id="ARBA00022692"/>
    </source>
</evidence>
<reference evidence="15" key="1">
    <citation type="journal article" date="2012" name="Nature">
        <title>A physical, genetic and functional sequence assembly of the barley genome.</title>
        <authorList>
            <consortium name="The International Barley Genome Sequencing Consortium"/>
            <person name="Mayer K.F."/>
            <person name="Waugh R."/>
            <person name="Brown J.W."/>
            <person name="Schulman A."/>
            <person name="Langridge P."/>
            <person name="Platzer M."/>
            <person name="Fincher G.B."/>
            <person name="Muehlbauer G.J."/>
            <person name="Sato K."/>
            <person name="Close T.J."/>
            <person name="Wise R.P."/>
            <person name="Stein N."/>
        </authorList>
    </citation>
    <scope>NUCLEOTIDE SEQUENCE [LARGE SCALE GENOMIC DNA]</scope>
    <source>
        <strain evidence="15">cv. Morex</strain>
    </source>
</reference>
<evidence type="ECO:0000256" key="6">
    <source>
        <dbReference type="ARBA" id="ARBA00022729"/>
    </source>
</evidence>
<evidence type="ECO:0000256" key="10">
    <source>
        <dbReference type="ARBA" id="ARBA00023180"/>
    </source>
</evidence>
<evidence type="ECO:0000259" key="13">
    <source>
        <dbReference type="Pfam" id="PF23598"/>
    </source>
</evidence>
<accession>A0A8I6Y536</accession>
<dbReference type="EnsemblPlants" id="HORVU.MOREX.r3.5HG0500010.1">
    <property type="protein sequence ID" value="HORVU.MOREX.r3.5HG0500010.1.CDS1"/>
    <property type="gene ID" value="HORVU.MOREX.r3.5HG0500010"/>
</dbReference>
<evidence type="ECO:0000256" key="4">
    <source>
        <dbReference type="ARBA" id="ARBA00022614"/>
    </source>
</evidence>
<reference evidence="14" key="3">
    <citation type="submission" date="2022-01" db="UniProtKB">
        <authorList>
            <consortium name="EnsemblPlants"/>
        </authorList>
    </citation>
    <scope>IDENTIFICATION</scope>
    <source>
        <strain evidence="14">subsp. vulgare</strain>
    </source>
</reference>
<evidence type="ECO:0000256" key="11">
    <source>
        <dbReference type="SAM" id="SignalP"/>
    </source>
</evidence>
<dbReference type="Pfam" id="PF23598">
    <property type="entry name" value="LRR_14"/>
    <property type="match status" value="1"/>
</dbReference>
<dbReference type="SMR" id="A0A8I6Y536"/>
<sequence length="507" mass="56787">MDATAACLLLILATMAASYSVYAQQARDGCFADERDALLSFRAGIRKDPQGLLTSWSVEDCCLWSGVRCSNTTGHVFKLDLRNSFFLDDLFAPVFSNNSHGMRGEISSSLIVLHHLEHLDLSGNYLGGAGVPIPRFLGSLPSLVYLNLSSMDFDGKVAPQLGNLSRLQDLDLNNIWNPNEHYGDDNKLHTEDISWLPRLPLLRFLDMSGVNLTAAEDWVQVLSMLSNLRALRLRECNLVFPHTPLARSNLTSLEMLDLTDTGVDTLNPTYWFWDVGTIKHLDLTNNEFSGPFPDAMGNMTSLEVLKLGGNYLTGVRTEFLNSLCNLRVLTLWSNQINQDISEVLKGLPHCAWSKIELLDLSRTNVSGEIPKWINQLTNLSILELSSNRLVGSIPVETGMLGKLSKLYLDGNQLSGSISEEHFTSLVNLEELDLSYNSLHMMINSHWIPPFKLHLAFFPRSKVGPRFPLWLKGQSNITNLDISDASIVDDLPDWFWTVFSRALLWYPG</sequence>
<comment type="subcellular location">
    <subcellularLocation>
        <location evidence="1">Cell membrane</location>
        <topology evidence="1">Single-pass type I membrane protein</topology>
    </subcellularLocation>
</comment>